<accession>A0A1G9VHD8</accession>
<evidence type="ECO:0000256" key="3">
    <source>
        <dbReference type="ARBA" id="ARBA00022722"/>
    </source>
</evidence>
<keyword evidence="8 13" id="KW-0460">Magnesium</keyword>
<dbReference type="InterPro" id="IPR004612">
    <property type="entry name" value="Resolv_RecU"/>
</dbReference>
<dbReference type="GO" id="GO:0005737">
    <property type="term" value="C:cytoplasm"/>
    <property type="evidence" value="ECO:0007669"/>
    <property type="project" value="UniProtKB-SubCell"/>
</dbReference>
<evidence type="ECO:0000256" key="12">
    <source>
        <dbReference type="ARBA" id="ARBA00029523"/>
    </source>
</evidence>
<dbReference type="Pfam" id="PF03838">
    <property type="entry name" value="RecU"/>
    <property type="match status" value="1"/>
</dbReference>
<dbReference type="GO" id="GO:0008821">
    <property type="term" value="F:crossover junction DNA endonuclease activity"/>
    <property type="evidence" value="ECO:0007669"/>
    <property type="project" value="UniProtKB-EC"/>
</dbReference>
<feature type="binding site" evidence="13">
    <location>
        <position position="62"/>
    </location>
    <ligand>
        <name>Mg(2+)</name>
        <dbReference type="ChEBI" id="CHEBI:18420"/>
    </ligand>
</feature>
<dbReference type="InterPro" id="IPR011856">
    <property type="entry name" value="tRNA_endonuc-like_dom_sf"/>
</dbReference>
<keyword evidence="6 13" id="KW-0227">DNA damage</keyword>
<gene>
    <name evidence="13" type="primary">recU</name>
    <name evidence="14" type="ORF">SAMN05216544_0961</name>
</gene>
<dbReference type="GO" id="GO:0000287">
    <property type="term" value="F:magnesium ion binding"/>
    <property type="evidence" value="ECO:0007669"/>
    <property type="project" value="UniProtKB-UniRule"/>
</dbReference>
<keyword evidence="4 13" id="KW-0479">Metal-binding</keyword>
<comment type="subcellular location">
    <subcellularLocation>
        <location evidence="1 13">Cytoplasm</location>
    </subcellularLocation>
</comment>
<dbReference type="HAMAP" id="MF_00130">
    <property type="entry name" value="RecU"/>
    <property type="match status" value="1"/>
</dbReference>
<feature type="binding site" evidence="13">
    <location>
        <position position="77"/>
    </location>
    <ligand>
        <name>Mg(2+)</name>
        <dbReference type="ChEBI" id="CHEBI:18420"/>
    </ligand>
</feature>
<evidence type="ECO:0000256" key="5">
    <source>
        <dbReference type="ARBA" id="ARBA00022759"/>
    </source>
</evidence>
<dbReference type="AlphaFoldDB" id="A0A1G9VHD8"/>
<reference evidence="15" key="1">
    <citation type="submission" date="2016-10" db="EMBL/GenBank/DDBJ databases">
        <authorList>
            <person name="Varghese N."/>
            <person name="Submissions S."/>
        </authorList>
    </citation>
    <scope>NUCLEOTIDE SEQUENCE [LARGE SCALE GENOMIC DNA]</scope>
    <source>
        <strain evidence="15">M83</strain>
    </source>
</reference>
<feature type="binding site" evidence="13">
    <location>
        <position position="64"/>
    </location>
    <ligand>
        <name>Mg(2+)</name>
        <dbReference type="ChEBI" id="CHEBI:18420"/>
    </ligand>
</feature>
<feature type="binding site" evidence="13">
    <location>
        <position position="95"/>
    </location>
    <ligand>
        <name>Mg(2+)</name>
        <dbReference type="ChEBI" id="CHEBI:18420"/>
    </ligand>
</feature>
<dbReference type="OrthoDB" id="9783592at2"/>
<feature type="site" description="Transition state stabilizer" evidence="13">
    <location>
        <position position="79"/>
    </location>
</feature>
<keyword evidence="9 13" id="KW-0233">DNA recombination</keyword>
<comment type="catalytic activity">
    <reaction evidence="13">
        <text>Endonucleolytic cleavage at a junction such as a reciprocal single-stranded crossover between two homologous DNA duplexes (Holliday junction).</text>
        <dbReference type="EC" id="3.1.21.10"/>
    </reaction>
</comment>
<keyword evidence="10 13" id="KW-0234">DNA repair</keyword>
<evidence type="ECO:0000256" key="11">
    <source>
        <dbReference type="ARBA" id="ARBA00023447"/>
    </source>
</evidence>
<evidence type="ECO:0000256" key="4">
    <source>
        <dbReference type="ARBA" id="ARBA00022723"/>
    </source>
</evidence>
<evidence type="ECO:0000256" key="13">
    <source>
        <dbReference type="HAMAP-Rule" id="MF_00130"/>
    </source>
</evidence>
<evidence type="ECO:0000256" key="2">
    <source>
        <dbReference type="ARBA" id="ARBA00022490"/>
    </source>
</evidence>
<evidence type="ECO:0000256" key="9">
    <source>
        <dbReference type="ARBA" id="ARBA00023172"/>
    </source>
</evidence>
<dbReference type="Proteomes" id="UP000187651">
    <property type="component" value="Unassembled WGS sequence"/>
</dbReference>
<proteinExistence type="inferred from homology"/>
<dbReference type="EMBL" id="FNHZ01000002">
    <property type="protein sequence ID" value="SDM71493.1"/>
    <property type="molecule type" value="Genomic_DNA"/>
</dbReference>
<keyword evidence="15" id="KW-1185">Reference proteome</keyword>
<comment type="similarity">
    <text evidence="11 13">Belongs to the RecU family.</text>
</comment>
<dbReference type="InterPro" id="IPR011335">
    <property type="entry name" value="Restrct_endonuc-II-like"/>
</dbReference>
<dbReference type="CDD" id="cd22354">
    <property type="entry name" value="RecU-like"/>
    <property type="match status" value="1"/>
</dbReference>
<protein>
    <recommendedName>
        <fullName evidence="12 13">Holliday junction resolvase RecU</fullName>
        <ecNumber evidence="13">3.1.21.10</ecNumber>
    </recommendedName>
    <alternativeName>
        <fullName evidence="13">Recombination protein U homolog</fullName>
    </alternativeName>
</protein>
<dbReference type="EC" id="3.1.21.10" evidence="13"/>
<keyword evidence="3 13" id="KW-0540">Nuclease</keyword>
<organism evidence="14 15">
    <name type="scientific">Lachnospira pectinoschiza</name>
    <dbReference type="NCBI Taxonomy" id="28052"/>
    <lineage>
        <taxon>Bacteria</taxon>
        <taxon>Bacillati</taxon>
        <taxon>Bacillota</taxon>
        <taxon>Clostridia</taxon>
        <taxon>Lachnospirales</taxon>
        <taxon>Lachnospiraceae</taxon>
        <taxon>Lachnospira</taxon>
    </lineage>
</organism>
<dbReference type="Gene3D" id="3.40.1350.10">
    <property type="match status" value="1"/>
</dbReference>
<evidence type="ECO:0000256" key="7">
    <source>
        <dbReference type="ARBA" id="ARBA00022801"/>
    </source>
</evidence>
<comment type="function">
    <text evidence="13">Endonuclease that resolves Holliday junction intermediates in genetic recombination. Cleaves mobile four-strand junctions by introducing symmetrical nicks in paired strands. Promotes annealing of linear ssDNA with homologous dsDNA. Required for DNA repair, homologous recombination and chromosome segregation.</text>
</comment>
<dbReference type="SUPFAM" id="SSF52980">
    <property type="entry name" value="Restriction endonuclease-like"/>
    <property type="match status" value="1"/>
</dbReference>
<keyword evidence="7 13" id="KW-0378">Hydrolase</keyword>
<evidence type="ECO:0000256" key="1">
    <source>
        <dbReference type="ARBA" id="ARBA00004496"/>
    </source>
</evidence>
<evidence type="ECO:0000256" key="6">
    <source>
        <dbReference type="ARBA" id="ARBA00022763"/>
    </source>
</evidence>
<evidence type="ECO:0000256" key="8">
    <source>
        <dbReference type="ARBA" id="ARBA00022842"/>
    </source>
</evidence>
<dbReference type="GO" id="GO:0003676">
    <property type="term" value="F:nucleic acid binding"/>
    <property type="evidence" value="ECO:0007669"/>
    <property type="project" value="InterPro"/>
</dbReference>
<comment type="cofactor">
    <cofactor evidence="13">
        <name>Mg(2+)</name>
        <dbReference type="ChEBI" id="CHEBI:18420"/>
    </cofactor>
    <text evidence="13">Binds 1 Mg(2+) ion per subunit.</text>
</comment>
<evidence type="ECO:0000256" key="10">
    <source>
        <dbReference type="ARBA" id="ARBA00023204"/>
    </source>
</evidence>
<dbReference type="GO" id="GO:0007059">
    <property type="term" value="P:chromosome segregation"/>
    <property type="evidence" value="ECO:0007669"/>
    <property type="project" value="UniProtKB-UniRule"/>
</dbReference>
<dbReference type="GO" id="GO:0006310">
    <property type="term" value="P:DNA recombination"/>
    <property type="evidence" value="ECO:0007669"/>
    <property type="project" value="UniProtKB-UniRule"/>
</dbReference>
<dbReference type="GO" id="GO:0006281">
    <property type="term" value="P:DNA repair"/>
    <property type="evidence" value="ECO:0007669"/>
    <property type="project" value="UniProtKB-UniRule"/>
</dbReference>
<name>A0A1G9VHD8_9FIRM</name>
<evidence type="ECO:0000313" key="14">
    <source>
        <dbReference type="EMBL" id="SDM71493.1"/>
    </source>
</evidence>
<dbReference type="RefSeq" id="WP_074521179.1">
    <property type="nucleotide sequence ID" value="NZ_FNHZ01000002.1"/>
</dbReference>
<keyword evidence="2 13" id="KW-0963">Cytoplasm</keyword>
<keyword evidence="5 13" id="KW-0255">Endonuclease</keyword>
<evidence type="ECO:0000313" key="15">
    <source>
        <dbReference type="Proteomes" id="UP000187651"/>
    </source>
</evidence>
<sequence length="177" mass="20709">MGTWNSRGLRGEALEEFINISIDKYKEKGLALIQKIPTPIKPVKMDQNTRQITLAYFDQKSTVDYIGVVQGIPICFDAKECQTDTFPLANIHQHQIDFMKDFEKQDGISFIILYFSHKNEFYYLPFRDILYFWERMEKGGRKSFTYDEVDKTYKIGQANGVIVHFLEAINIDLTSRN</sequence>
<dbReference type="PIRSF" id="PIRSF037785">
    <property type="entry name" value="RecU"/>
    <property type="match status" value="1"/>
</dbReference>